<accession>A0A4Q2L366</accession>
<proteinExistence type="predicted"/>
<evidence type="ECO:0000313" key="2">
    <source>
        <dbReference type="EMBL" id="RXZ71989.1"/>
    </source>
</evidence>
<name>A0A4Q2L366_9MICO</name>
<dbReference type="RefSeq" id="WP_129520062.1">
    <property type="nucleotide sequence ID" value="NZ_SDPN01000008.1"/>
</dbReference>
<dbReference type="CDD" id="cd06588">
    <property type="entry name" value="PhnB_like"/>
    <property type="match status" value="1"/>
</dbReference>
<reference evidence="2 3" key="1">
    <citation type="submission" date="2019-01" db="EMBL/GenBank/DDBJ databases">
        <title>Agromyces.</title>
        <authorList>
            <person name="Li J."/>
        </authorList>
    </citation>
    <scope>NUCLEOTIDE SEQUENCE [LARGE SCALE GENOMIC DNA]</scope>
    <source>
        <strain evidence="2 3">DSM 15934</strain>
    </source>
</reference>
<dbReference type="AlphaFoldDB" id="A0A4Q2L366"/>
<evidence type="ECO:0000313" key="3">
    <source>
        <dbReference type="Proteomes" id="UP000293865"/>
    </source>
</evidence>
<keyword evidence="3" id="KW-1185">Reference proteome</keyword>
<dbReference type="EMBL" id="SDPN01000008">
    <property type="protein sequence ID" value="RXZ71989.1"/>
    <property type="molecule type" value="Genomic_DNA"/>
</dbReference>
<dbReference type="PANTHER" id="PTHR33990">
    <property type="entry name" value="PROTEIN YJDN-RELATED"/>
    <property type="match status" value="1"/>
</dbReference>
<dbReference type="InterPro" id="IPR028973">
    <property type="entry name" value="PhnB-like"/>
</dbReference>
<dbReference type="OrthoDB" id="9795306at2"/>
<dbReference type="Gene3D" id="3.10.180.10">
    <property type="entry name" value="2,3-Dihydroxybiphenyl 1,2-Dioxygenase, domain 1"/>
    <property type="match status" value="1"/>
</dbReference>
<gene>
    <name evidence="2" type="ORF">ESP51_06360</name>
</gene>
<protein>
    <submittedName>
        <fullName evidence="2">VOC family protein</fullName>
    </submittedName>
</protein>
<evidence type="ECO:0000259" key="1">
    <source>
        <dbReference type="Pfam" id="PF06983"/>
    </source>
</evidence>
<sequence length="145" mass="15197">MVTLNPYLNFRGSAREAMEFYQSVFGGELTLSTFGDFQASEDPAEKDQIMHGQLEADGGIVLMGADVPAALDLTPGDNISVSLSGGPDDDATLRGYFDKLSSTGTVTVPLEVAPWGDAFGMCVDSFGVHWLVNITANANVAASGS</sequence>
<dbReference type="Proteomes" id="UP000293865">
    <property type="component" value="Unassembled WGS sequence"/>
</dbReference>
<dbReference type="SUPFAM" id="SSF54593">
    <property type="entry name" value="Glyoxalase/Bleomycin resistance protein/Dihydroxybiphenyl dioxygenase"/>
    <property type="match status" value="1"/>
</dbReference>
<organism evidence="2 3">
    <name type="scientific">Agromyces albus</name>
    <dbReference type="NCBI Taxonomy" id="205332"/>
    <lineage>
        <taxon>Bacteria</taxon>
        <taxon>Bacillati</taxon>
        <taxon>Actinomycetota</taxon>
        <taxon>Actinomycetes</taxon>
        <taxon>Micrococcales</taxon>
        <taxon>Microbacteriaceae</taxon>
        <taxon>Agromyces</taxon>
    </lineage>
</organism>
<dbReference type="Pfam" id="PF06983">
    <property type="entry name" value="3-dmu-9_3-mt"/>
    <property type="match status" value="1"/>
</dbReference>
<feature type="domain" description="PhnB-like" evidence="1">
    <location>
        <begin position="5"/>
        <end position="132"/>
    </location>
</feature>
<dbReference type="PANTHER" id="PTHR33990:SF1">
    <property type="entry name" value="PROTEIN YJDN"/>
    <property type="match status" value="1"/>
</dbReference>
<dbReference type="InterPro" id="IPR029068">
    <property type="entry name" value="Glyas_Bleomycin-R_OHBP_Dase"/>
</dbReference>
<comment type="caution">
    <text evidence="2">The sequence shown here is derived from an EMBL/GenBank/DDBJ whole genome shotgun (WGS) entry which is preliminary data.</text>
</comment>